<dbReference type="Pfam" id="PF16289">
    <property type="entry name" value="PIN_12"/>
    <property type="match status" value="1"/>
</dbReference>
<feature type="coiled-coil region" evidence="1">
    <location>
        <begin position="198"/>
        <end position="225"/>
    </location>
</feature>
<evidence type="ECO:0000259" key="3">
    <source>
        <dbReference type="Pfam" id="PF16289"/>
    </source>
</evidence>
<keyword evidence="1" id="KW-0175">Coiled coil</keyword>
<feature type="region of interest" description="Disordered" evidence="2">
    <location>
        <begin position="413"/>
        <end position="433"/>
    </location>
</feature>
<evidence type="ECO:0000313" key="5">
    <source>
        <dbReference type="Proteomes" id="UP000297447"/>
    </source>
</evidence>
<dbReference type="Proteomes" id="UP000297447">
    <property type="component" value="Unassembled WGS sequence"/>
</dbReference>
<dbReference type="EMBL" id="SOHE01000085">
    <property type="protein sequence ID" value="TFD45380.1"/>
    <property type="molecule type" value="Genomic_DNA"/>
</dbReference>
<organism evidence="4 5">
    <name type="scientific">Cryobacterium frigoriphilum</name>
    <dbReference type="NCBI Taxonomy" id="1259150"/>
    <lineage>
        <taxon>Bacteria</taxon>
        <taxon>Bacillati</taxon>
        <taxon>Actinomycetota</taxon>
        <taxon>Actinomycetes</taxon>
        <taxon>Micrococcales</taxon>
        <taxon>Microbacteriaceae</taxon>
        <taxon>Cryobacterium</taxon>
    </lineage>
</organism>
<dbReference type="AlphaFoldDB" id="A0A4R8ZTN9"/>
<sequence length="433" mass="47238">MITVILDSNAFYGARWLTSIAGQNLIGLAAAGSCQVALPRVVVDELERQHREALGKQRDEAKAALSEVESLVNIDDIRAKFDQLLDEVSVERDALLARTGIRAAPVPANITRDLVDRDLQRRRPFIETGKKKSLGFRDAVIWETLLETVALDESEDTNFFVTRDVGFLTKNVSEQKLHADLLRDLDDRGMGRDRVVVIDTLANVVEAVNAAVAAAEAEAAEAKAAANPLDEAESHLASLLRVDAVAAAHRAELVRVATGALEALVGKEINDELGYGGDYRPPDFVHFDYPSAMESAMIVAIDLESNFIFDPPNGDIVTARADVILSIEGNTYKADYFMNGDDDVELVGELNDHYFETSTSIRARSVIEIEIEGGSGRFQSTDIVLEDNPNPSLSGEPSSVELDFNLEVELDPQLDLAPGDPGDPSELTRDQHD</sequence>
<evidence type="ECO:0000256" key="1">
    <source>
        <dbReference type="SAM" id="Coils"/>
    </source>
</evidence>
<comment type="caution">
    <text evidence="4">The sequence shown here is derived from an EMBL/GenBank/DDBJ whole genome shotgun (WGS) entry which is preliminary data.</text>
</comment>
<reference evidence="4 5" key="1">
    <citation type="submission" date="2019-03" db="EMBL/GenBank/DDBJ databases">
        <title>Genomics of glacier-inhabiting Cryobacterium strains.</title>
        <authorList>
            <person name="Liu Q."/>
            <person name="Xin Y.-H."/>
        </authorList>
    </citation>
    <scope>NUCLEOTIDE SEQUENCE [LARGE SCALE GENOMIC DNA]</scope>
    <source>
        <strain evidence="4 5">Hh14</strain>
    </source>
</reference>
<evidence type="ECO:0000313" key="4">
    <source>
        <dbReference type="EMBL" id="TFD45380.1"/>
    </source>
</evidence>
<dbReference type="RefSeq" id="WP_134521066.1">
    <property type="nucleotide sequence ID" value="NZ_SOHE01000085.1"/>
</dbReference>
<proteinExistence type="predicted"/>
<feature type="domain" description="DUF4935" evidence="3">
    <location>
        <begin position="4"/>
        <end position="167"/>
    </location>
</feature>
<dbReference type="OrthoDB" id="5121738at2"/>
<keyword evidence="5" id="KW-1185">Reference proteome</keyword>
<dbReference type="InterPro" id="IPR032557">
    <property type="entry name" value="DUF4935"/>
</dbReference>
<evidence type="ECO:0000256" key="2">
    <source>
        <dbReference type="SAM" id="MobiDB-lite"/>
    </source>
</evidence>
<accession>A0A4R8ZTN9</accession>
<name>A0A4R8ZTN9_9MICO</name>
<gene>
    <name evidence="4" type="ORF">E3T55_18770</name>
</gene>
<protein>
    <submittedName>
        <fullName evidence="4">DUF4935 domain-containing protein</fullName>
    </submittedName>
</protein>